<dbReference type="PATRIC" id="fig|1328313.3.peg.787"/>
<accession>W7QRK2</accession>
<protein>
    <submittedName>
        <fullName evidence="6">Lytic transglycosylase catalytic</fullName>
    </submittedName>
</protein>
<sequence>MYFLKQVLSKICCAGLLFAVSSSSYASNQIEDVEARLSKQRVWFVEHERKAAKASLSTINKWRESYGDYPLFPYIELAYLKKHPYLSNKQAIRAFLHLYEGTALEWSLRMPWLRYLAKKNEAILFLNDFKPTSNAELNCHKLRFQLQIGGKIEDLADDIMPLWVVGKSQPKACDPLFKQWADAGLRTTDMVKRRVVLAADGGRHTLIPYLTRLLPKSEQGWAKLWHSVRRDPARITRLSSFNKTAEYAQIQVYGIQRLIWRDPERAIKHYGKMLEHFSIDAKSLDEIHYTFALALASKGHDQATQWLTRIPRHLKDSKIVHWHLATYLRNKQWDKVIDLYHSLPESLQALSANKYWLARAEVALGINSESASFTQLAQTRHYYGFLAAARTQIKYHLNHKGVEIDLDILARLKDAPSAKRAYEFFVLQRYTQARREWYKFKQGLDKIEQANAAYLAHQWHWYDQALRGISQAGYHDEVSLRFPRAYVDLYQKYSEQAGIELTLAMAVSRRESSFMVDANSSAGARGLMQIMPATAKTLAGRKFNPYRLFTAETNVELGTKYLAQLTDRMNGQIPLAIASYNAGYHRVLKWIPQEEPVPLDIWIETIPYKETREYVKAVLAYQQVYELFNQQPKDIFADIVNKHVVKRR</sequence>
<name>W7QRK2_9ALTE</name>
<gene>
    <name evidence="6" type="ORF">DS2_03800</name>
</gene>
<dbReference type="InterPro" id="IPR037061">
    <property type="entry name" value="Lytic_TGlycoase_superhlx_L_sf"/>
</dbReference>
<dbReference type="Gene3D" id="1.10.530.10">
    <property type="match status" value="1"/>
</dbReference>
<dbReference type="InterPro" id="IPR008939">
    <property type="entry name" value="Lytic_TGlycosylase_superhlx_U"/>
</dbReference>
<dbReference type="Pfam" id="PF14718">
    <property type="entry name" value="SLT_L"/>
    <property type="match status" value="1"/>
</dbReference>
<dbReference type="STRING" id="1328313.DS2_03800"/>
<dbReference type="InterPro" id="IPR012289">
    <property type="entry name" value="Lytic_TGlycosylase_superhlx_L"/>
</dbReference>
<evidence type="ECO:0000313" key="6">
    <source>
        <dbReference type="EMBL" id="EWH11602.1"/>
    </source>
</evidence>
<dbReference type="PANTHER" id="PTHR37423">
    <property type="entry name" value="SOLUBLE LYTIC MUREIN TRANSGLYCOSYLASE-RELATED"/>
    <property type="match status" value="1"/>
</dbReference>
<dbReference type="AlphaFoldDB" id="W7QRK2"/>
<dbReference type="EMBL" id="ARZY01000004">
    <property type="protein sequence ID" value="EWH11602.1"/>
    <property type="molecule type" value="Genomic_DNA"/>
</dbReference>
<dbReference type="OrthoDB" id="92254at2"/>
<keyword evidence="2 3" id="KW-0732">Signal</keyword>
<dbReference type="GO" id="GO:0004553">
    <property type="term" value="F:hydrolase activity, hydrolyzing O-glycosyl compounds"/>
    <property type="evidence" value="ECO:0007669"/>
    <property type="project" value="InterPro"/>
</dbReference>
<dbReference type="Gene3D" id="1.10.1240.20">
    <property type="entry name" value="Lytic transglycosylase, superhelical linker domain"/>
    <property type="match status" value="1"/>
</dbReference>
<reference evidence="6 7" key="1">
    <citation type="journal article" date="2014" name="Genome Announc.">
        <title>Draft Genome Sequence of the Agar-Degrading Bacterium Catenovulum sp. Strain DS-2, Isolated from Intestines of Haliotis diversicolor.</title>
        <authorList>
            <person name="Shan D."/>
            <person name="Li X."/>
            <person name="Gu Z."/>
            <person name="Wei G."/>
            <person name="Gao Z."/>
            <person name="Shao Z."/>
        </authorList>
    </citation>
    <scope>NUCLEOTIDE SEQUENCE [LARGE SCALE GENOMIC DNA]</scope>
    <source>
        <strain evidence="6 7">DS-2</strain>
    </source>
</reference>
<feature type="signal peptide" evidence="3">
    <location>
        <begin position="1"/>
        <end position="26"/>
    </location>
</feature>
<dbReference type="Pfam" id="PF01464">
    <property type="entry name" value="SLT"/>
    <property type="match status" value="1"/>
</dbReference>
<comment type="similarity">
    <text evidence="1">Belongs to the transglycosylase Slt family.</text>
</comment>
<evidence type="ECO:0000256" key="1">
    <source>
        <dbReference type="ARBA" id="ARBA00007734"/>
    </source>
</evidence>
<dbReference type="Proteomes" id="UP000019276">
    <property type="component" value="Unassembled WGS sequence"/>
</dbReference>
<dbReference type="RefSeq" id="WP_051479597.1">
    <property type="nucleotide sequence ID" value="NZ_ARZY01000004.1"/>
</dbReference>
<feature type="chain" id="PRO_5004898404" evidence="3">
    <location>
        <begin position="27"/>
        <end position="648"/>
    </location>
</feature>
<dbReference type="CDD" id="cd13401">
    <property type="entry name" value="Slt70-like"/>
    <property type="match status" value="1"/>
</dbReference>
<evidence type="ECO:0000259" key="5">
    <source>
        <dbReference type="Pfam" id="PF14718"/>
    </source>
</evidence>
<dbReference type="SUPFAM" id="SSF53955">
    <property type="entry name" value="Lysozyme-like"/>
    <property type="match status" value="1"/>
</dbReference>
<keyword evidence="7" id="KW-1185">Reference proteome</keyword>
<evidence type="ECO:0000259" key="4">
    <source>
        <dbReference type="Pfam" id="PF01464"/>
    </source>
</evidence>
<evidence type="ECO:0000313" key="7">
    <source>
        <dbReference type="Proteomes" id="UP000019276"/>
    </source>
</evidence>
<dbReference type="InterPro" id="IPR023346">
    <property type="entry name" value="Lysozyme-like_dom_sf"/>
</dbReference>
<dbReference type="PANTHER" id="PTHR37423:SF5">
    <property type="entry name" value="SOLUBLE LYTIC MUREIN TRANSGLYCOSYLASE"/>
    <property type="match status" value="1"/>
</dbReference>
<evidence type="ECO:0000256" key="3">
    <source>
        <dbReference type="SAM" id="SignalP"/>
    </source>
</evidence>
<feature type="domain" description="Transglycosylase SLT" evidence="4">
    <location>
        <begin position="489"/>
        <end position="594"/>
    </location>
</feature>
<evidence type="ECO:0000256" key="2">
    <source>
        <dbReference type="ARBA" id="ARBA00022729"/>
    </source>
</evidence>
<proteinExistence type="inferred from homology"/>
<feature type="domain" description="Lytic transglycosylase superhelical linker" evidence="5">
    <location>
        <begin position="412"/>
        <end position="477"/>
    </location>
</feature>
<dbReference type="Gene3D" id="1.25.20.10">
    <property type="entry name" value="Bacterial muramidases"/>
    <property type="match status" value="1"/>
</dbReference>
<dbReference type="GO" id="GO:0042597">
    <property type="term" value="C:periplasmic space"/>
    <property type="evidence" value="ECO:0007669"/>
    <property type="project" value="InterPro"/>
</dbReference>
<comment type="caution">
    <text evidence="6">The sequence shown here is derived from an EMBL/GenBank/DDBJ whole genome shotgun (WGS) entry which is preliminary data.</text>
</comment>
<dbReference type="eggNOG" id="COG0741">
    <property type="taxonomic scope" value="Bacteria"/>
</dbReference>
<organism evidence="6 7">
    <name type="scientific">Catenovulum agarivorans DS-2</name>
    <dbReference type="NCBI Taxonomy" id="1328313"/>
    <lineage>
        <taxon>Bacteria</taxon>
        <taxon>Pseudomonadati</taxon>
        <taxon>Pseudomonadota</taxon>
        <taxon>Gammaproteobacteria</taxon>
        <taxon>Alteromonadales</taxon>
        <taxon>Alteromonadaceae</taxon>
        <taxon>Catenovulum</taxon>
    </lineage>
</organism>
<dbReference type="SUPFAM" id="SSF48435">
    <property type="entry name" value="Bacterial muramidases"/>
    <property type="match status" value="1"/>
</dbReference>
<dbReference type="InterPro" id="IPR008258">
    <property type="entry name" value="Transglycosylase_SLT_dom_1"/>
</dbReference>